<dbReference type="Gene3D" id="1.50.10.10">
    <property type="match status" value="1"/>
</dbReference>
<dbReference type="Gene3D" id="2.60.40.10">
    <property type="entry name" value="Immunoglobulins"/>
    <property type="match status" value="1"/>
</dbReference>
<dbReference type="PANTHER" id="PTHR33307">
    <property type="entry name" value="ALPHA-RHAMNOSIDASE (EUROFUNG)"/>
    <property type="match status" value="1"/>
</dbReference>
<dbReference type="EC" id="3.2.1.40" evidence="2"/>
<feature type="domain" description="Bacterial alpha-L-rhamnosidase N-terminal" evidence="5">
    <location>
        <begin position="158"/>
        <end position="324"/>
    </location>
</feature>
<sequence length="904" mass="99365">MAEHRCRQLRVEHAIRPRAVDADAPRFSWIADHGQTAYRIEVSDSAGETVWDSGRVQSAETSLIAYAGTPLTALEDYRWQVTSWSGERDALVGRSEFGTAPDLTRWGASWIQPVQEHALVERWTLQDWIRGAGPDSDPEDRLRPVQLIRQAFTLAETPVRARLLMTAEGVYSAWLGGAAVGDEVLAPGYDSYGRRISVQTYDVGADLVPGENVLAVALADGWWAGRIGLTGSSAQFGDRTALTWELHLAFEDGRRDVIRSSARSRSAPGPWSYADLFVGEKYDARRALDWTSSSFDDSGWAPVVDRGADVARLVPFRGEPIRRVAELPAVSTTPTPEGWIVDFGQVIAGRVRLSIPVVDAGSEVRIEHTETLDADENWFANIVGINKEQTDVYVSDGAAAVWEPEFTFHGFRYARIRGLDRVQTDDAVAVVIASDLEYTGRFTTSDARLNRLHENVVWSQRGNFLSVPTDCPQRERAGWTGEMQVFAPAATNNARVLPFISRWLDNLRADQLPDGRVPIFSPRSPFDEEAAETGQGFGSIVAAAGWSDAIVAVPWTLYERTGDVRILEENLPAMLAWIDYQTRTAAEELPPSLQAVELASERRRRQALLYNTGEHFGDWLTPSTMAGRPTHEAIGIAPALTSELVAPMFQAHSLTLAARIAGVLREPVMQAELGDRAARVRAAFVAEYVGDDGSLPVELQGMYALALGLDMLPPGRRRAAGDRLAHLVRANGGRLDTGFLSMPYLLDALWDSGHRDLARVVLWQAEAPSWLYEVDNGATTIWETWDGVAPDGTIREMSFNHYAFGCVDDWLFRRLAGIAPTSPGWRTARIEPDLACGLDVVDAAVDTPYGPIAVRWERRAEPASIHVDIPFGVDAQLVLADRSVPLAPGRNAIPVVDLAPAIAL</sequence>
<dbReference type="Gene3D" id="2.60.120.260">
    <property type="entry name" value="Galactose-binding domain-like"/>
    <property type="match status" value="2"/>
</dbReference>
<evidence type="ECO:0000256" key="2">
    <source>
        <dbReference type="ARBA" id="ARBA00012652"/>
    </source>
</evidence>
<dbReference type="InterPro" id="IPR008928">
    <property type="entry name" value="6-hairpin_glycosidase_sf"/>
</dbReference>
<evidence type="ECO:0000259" key="5">
    <source>
        <dbReference type="Pfam" id="PF08531"/>
    </source>
</evidence>
<dbReference type="GO" id="GO:0016787">
    <property type="term" value="F:hydrolase activity"/>
    <property type="evidence" value="ECO:0007669"/>
    <property type="project" value="UniProtKB-KW"/>
</dbReference>
<protein>
    <recommendedName>
        <fullName evidence="2">alpha-L-rhamnosidase</fullName>
        <ecNumber evidence="2">3.2.1.40</ecNumber>
    </recommendedName>
</protein>
<accession>A0ABP9AH37</accession>
<comment type="catalytic activity">
    <reaction evidence="1">
        <text>Hydrolysis of terminal non-reducing alpha-L-rhamnose residues in alpha-L-rhamnosides.</text>
        <dbReference type="EC" id="3.2.1.40"/>
    </reaction>
</comment>
<proteinExistence type="predicted"/>
<gene>
    <name evidence="8" type="ORF">GCM10023351_27650</name>
</gene>
<dbReference type="RefSeq" id="WP_345440233.1">
    <property type="nucleotide sequence ID" value="NZ_BAABKO010000005.1"/>
</dbReference>
<dbReference type="Pfam" id="PF05592">
    <property type="entry name" value="Bac_rhamnosid"/>
    <property type="match status" value="1"/>
</dbReference>
<dbReference type="Pfam" id="PF17389">
    <property type="entry name" value="Bac_rhamnosid6H"/>
    <property type="match status" value="1"/>
</dbReference>
<evidence type="ECO:0000259" key="7">
    <source>
        <dbReference type="Pfam" id="PF17390"/>
    </source>
</evidence>
<evidence type="ECO:0000313" key="8">
    <source>
        <dbReference type="EMBL" id="GAA4781066.1"/>
    </source>
</evidence>
<dbReference type="SUPFAM" id="SSF48208">
    <property type="entry name" value="Six-hairpin glycosidases"/>
    <property type="match status" value="1"/>
</dbReference>
<dbReference type="InterPro" id="IPR012341">
    <property type="entry name" value="6hp_glycosidase-like_sf"/>
</dbReference>
<dbReference type="InterPro" id="IPR035396">
    <property type="entry name" value="Bac_rhamnosid6H"/>
</dbReference>
<keyword evidence="3 8" id="KW-0378">Hydrolase</keyword>
<dbReference type="InterPro" id="IPR013783">
    <property type="entry name" value="Ig-like_fold"/>
</dbReference>
<comment type="caution">
    <text evidence="8">The sequence shown here is derived from an EMBL/GenBank/DDBJ whole genome shotgun (WGS) entry which is preliminary data.</text>
</comment>
<dbReference type="Pfam" id="PF17390">
    <property type="entry name" value="Bac_rhamnosid_C"/>
    <property type="match status" value="1"/>
</dbReference>
<evidence type="ECO:0000259" key="6">
    <source>
        <dbReference type="Pfam" id="PF17389"/>
    </source>
</evidence>
<evidence type="ECO:0000259" key="4">
    <source>
        <dbReference type="Pfam" id="PF05592"/>
    </source>
</evidence>
<dbReference type="InterPro" id="IPR008902">
    <property type="entry name" value="Rhamnosid_concanavalin"/>
</dbReference>
<organism evidence="8 9">
    <name type="scientific">Microbacterium gilvum</name>
    <dbReference type="NCBI Taxonomy" id="1336204"/>
    <lineage>
        <taxon>Bacteria</taxon>
        <taxon>Bacillati</taxon>
        <taxon>Actinomycetota</taxon>
        <taxon>Actinomycetes</taxon>
        <taxon>Micrococcales</taxon>
        <taxon>Microbacteriaceae</taxon>
        <taxon>Microbacterium</taxon>
    </lineage>
</organism>
<dbReference type="PIRSF" id="PIRSF010631">
    <property type="entry name" value="A-rhamnsds"/>
    <property type="match status" value="1"/>
</dbReference>
<dbReference type="EMBL" id="BAABKO010000005">
    <property type="protein sequence ID" value="GAA4781066.1"/>
    <property type="molecule type" value="Genomic_DNA"/>
</dbReference>
<keyword evidence="9" id="KW-1185">Reference proteome</keyword>
<reference evidence="9" key="1">
    <citation type="journal article" date="2019" name="Int. J. Syst. Evol. Microbiol.">
        <title>The Global Catalogue of Microorganisms (GCM) 10K type strain sequencing project: providing services to taxonomists for standard genome sequencing and annotation.</title>
        <authorList>
            <consortium name="The Broad Institute Genomics Platform"/>
            <consortium name="The Broad Institute Genome Sequencing Center for Infectious Disease"/>
            <person name="Wu L."/>
            <person name="Ma J."/>
        </authorList>
    </citation>
    <scope>NUCLEOTIDE SEQUENCE [LARGE SCALE GENOMIC DNA]</scope>
    <source>
        <strain evidence="9">JCM 18537</strain>
    </source>
</reference>
<feature type="domain" description="Alpha-L-rhamnosidase concanavalin-like" evidence="4">
    <location>
        <begin position="336"/>
        <end position="432"/>
    </location>
</feature>
<dbReference type="Gene3D" id="2.60.420.10">
    <property type="entry name" value="Maltose phosphorylase, domain 3"/>
    <property type="match status" value="1"/>
</dbReference>
<evidence type="ECO:0000256" key="1">
    <source>
        <dbReference type="ARBA" id="ARBA00001445"/>
    </source>
</evidence>
<evidence type="ECO:0000313" key="9">
    <source>
        <dbReference type="Proteomes" id="UP001501645"/>
    </source>
</evidence>
<dbReference type="InterPro" id="IPR013737">
    <property type="entry name" value="Bac_rhamnosid_N"/>
</dbReference>
<dbReference type="Pfam" id="PF08531">
    <property type="entry name" value="Bac_rhamnosid_N"/>
    <property type="match status" value="1"/>
</dbReference>
<evidence type="ECO:0000256" key="3">
    <source>
        <dbReference type="ARBA" id="ARBA00022801"/>
    </source>
</evidence>
<name>A0ABP9AH37_9MICO</name>
<feature type="domain" description="Alpha-L-rhamnosidase six-hairpin glycosidase" evidence="6">
    <location>
        <begin position="439"/>
        <end position="814"/>
    </location>
</feature>
<dbReference type="Pfam" id="PF25788">
    <property type="entry name" value="Ig_Rha78A_N"/>
    <property type="match status" value="1"/>
</dbReference>
<feature type="domain" description="Alpha-L-rhamnosidase C-terminal" evidence="7">
    <location>
        <begin position="817"/>
        <end position="883"/>
    </location>
</feature>
<dbReference type="PANTHER" id="PTHR33307:SF6">
    <property type="entry name" value="ALPHA-RHAMNOSIDASE (EUROFUNG)-RELATED"/>
    <property type="match status" value="1"/>
</dbReference>
<dbReference type="InterPro" id="IPR035398">
    <property type="entry name" value="Bac_rhamnosid_C"/>
</dbReference>
<dbReference type="InterPro" id="IPR016007">
    <property type="entry name" value="Alpha_rhamnosid"/>
</dbReference>
<dbReference type="Proteomes" id="UP001501645">
    <property type="component" value="Unassembled WGS sequence"/>
</dbReference>